<evidence type="ECO:0000313" key="1">
    <source>
        <dbReference type="Proteomes" id="UP000046395"/>
    </source>
</evidence>
<protein>
    <submittedName>
        <fullName evidence="2">PIK-related kinase FAT domain-containing protein</fullName>
    </submittedName>
</protein>
<dbReference type="WBParaSite" id="TMUE_1000004714.1">
    <property type="protein sequence ID" value="TMUE_1000004714.1"/>
    <property type="gene ID" value="WBGene00299070"/>
</dbReference>
<reference evidence="2" key="1">
    <citation type="submission" date="2019-12" db="UniProtKB">
        <authorList>
            <consortium name="WormBaseParasite"/>
        </authorList>
    </citation>
    <scope>IDENTIFICATION</scope>
</reference>
<dbReference type="STRING" id="70415.A0A5S6QBY9"/>
<dbReference type="Proteomes" id="UP000046395">
    <property type="component" value="Unassembled WGS sequence"/>
</dbReference>
<organism evidence="1 2">
    <name type="scientific">Trichuris muris</name>
    <name type="common">Mouse whipworm</name>
    <dbReference type="NCBI Taxonomy" id="70415"/>
    <lineage>
        <taxon>Eukaryota</taxon>
        <taxon>Metazoa</taxon>
        <taxon>Ecdysozoa</taxon>
        <taxon>Nematoda</taxon>
        <taxon>Enoplea</taxon>
        <taxon>Dorylaimia</taxon>
        <taxon>Trichinellida</taxon>
        <taxon>Trichuridae</taxon>
        <taxon>Trichuris</taxon>
    </lineage>
</organism>
<dbReference type="AlphaFoldDB" id="A0A5S6QBY9"/>
<accession>A0A5S6QBY9</accession>
<name>A0A5S6QBY9_TRIMR</name>
<keyword evidence="1" id="KW-1185">Reference proteome</keyword>
<sequence>MPLSVYIESNCPKEWILKSALYRGYLSFRMSDQHSGSAIDQNVQTCTSLLIKEWRSLPNVIGPGHLNLLRMGQLALELNEAMEFHTQVLRLTNNHQASLLDMKTLLHVWGSPLRNESSILYDDAVHVSSVLTWRIRYATICESLATSIDLLNGQGVSNLKAKSLLVAAKAAQKLSAFAFAEECLSNFRTLPHTTTKDVST</sequence>
<proteinExistence type="predicted"/>
<evidence type="ECO:0000313" key="2">
    <source>
        <dbReference type="WBParaSite" id="TMUE_1000004714.1"/>
    </source>
</evidence>